<reference evidence="2" key="1">
    <citation type="submission" date="2022-07" db="EMBL/GenBank/DDBJ databases">
        <title>Complete genome of CX2.</title>
        <authorList>
            <person name="Cao G."/>
        </authorList>
    </citation>
    <scope>NUCLEOTIDE SEQUENCE</scope>
    <source>
        <strain evidence="2">CX2</strain>
    </source>
</reference>
<dbReference type="Pfam" id="PF05368">
    <property type="entry name" value="NmrA"/>
    <property type="match status" value="1"/>
</dbReference>
<dbReference type="PANTHER" id="PTHR43162:SF1">
    <property type="entry name" value="PRESTALK A DIFFERENTIATION PROTEIN A"/>
    <property type="match status" value="1"/>
</dbReference>
<name>A0ABY5FPP4_9BACL</name>
<protein>
    <submittedName>
        <fullName evidence="2">NmrA family NAD(P)-binding protein</fullName>
    </submittedName>
</protein>
<evidence type="ECO:0000259" key="1">
    <source>
        <dbReference type="Pfam" id="PF05368"/>
    </source>
</evidence>
<evidence type="ECO:0000313" key="2">
    <source>
        <dbReference type="EMBL" id="UTT43411.1"/>
    </source>
</evidence>
<proteinExistence type="predicted"/>
<accession>A0ABY5FPP4</accession>
<dbReference type="InterPro" id="IPR051604">
    <property type="entry name" value="Ergot_Alk_Oxidoreductase"/>
</dbReference>
<dbReference type="Proteomes" id="UP001060325">
    <property type="component" value="Chromosome"/>
</dbReference>
<sequence>MGQAILVTGNVGQYVVKYLEARGEEVVVAGSRLDELARRFPVARQVQLDFEKPETFEAALDGIDRVFMMRPPQIGDADVFQPFVDAMAKRSLRLVTFLSLMGVERNPFPPHHKIEKMIEVAGLPYAHIRPGFFMQNVTGVHAEEIRNDDSIFIPAGRSKVSFIDAEDIGKAIAHVLSDPEAHQNKSYTLTGPEALDYVDIANMLTLLTGRHITYANPSMLCYRSRYVKERGLDPAYVNVTMALYLMTRLGTAKAVTDDFERLTGESPRTFAAFASEHLHAFER</sequence>
<feature type="domain" description="NmrA-like" evidence="1">
    <location>
        <begin position="8"/>
        <end position="215"/>
    </location>
</feature>
<dbReference type="InterPro" id="IPR036291">
    <property type="entry name" value="NAD(P)-bd_dom_sf"/>
</dbReference>
<dbReference type="InterPro" id="IPR008030">
    <property type="entry name" value="NmrA-like"/>
</dbReference>
<keyword evidence="3" id="KW-1185">Reference proteome</keyword>
<organism evidence="2 3">
    <name type="scientific">Exiguobacterium aurantiacum</name>
    <dbReference type="NCBI Taxonomy" id="33987"/>
    <lineage>
        <taxon>Bacteria</taxon>
        <taxon>Bacillati</taxon>
        <taxon>Bacillota</taxon>
        <taxon>Bacilli</taxon>
        <taxon>Bacillales</taxon>
        <taxon>Bacillales Family XII. Incertae Sedis</taxon>
        <taxon>Exiguobacterium</taxon>
    </lineage>
</organism>
<dbReference type="EMBL" id="CP101462">
    <property type="protein sequence ID" value="UTT43411.1"/>
    <property type="molecule type" value="Genomic_DNA"/>
</dbReference>
<dbReference type="RefSeq" id="WP_255177798.1">
    <property type="nucleotide sequence ID" value="NZ_CP101462.1"/>
</dbReference>
<dbReference type="PANTHER" id="PTHR43162">
    <property type="match status" value="1"/>
</dbReference>
<dbReference type="Gene3D" id="3.40.50.720">
    <property type="entry name" value="NAD(P)-binding Rossmann-like Domain"/>
    <property type="match status" value="1"/>
</dbReference>
<dbReference type="Gene3D" id="3.90.25.10">
    <property type="entry name" value="UDP-galactose 4-epimerase, domain 1"/>
    <property type="match status" value="1"/>
</dbReference>
<dbReference type="SUPFAM" id="SSF51735">
    <property type="entry name" value="NAD(P)-binding Rossmann-fold domains"/>
    <property type="match status" value="1"/>
</dbReference>
<gene>
    <name evidence="2" type="ORF">NMQ00_02610</name>
</gene>
<evidence type="ECO:0000313" key="3">
    <source>
        <dbReference type="Proteomes" id="UP001060325"/>
    </source>
</evidence>